<dbReference type="Proteomes" id="UP000467841">
    <property type="component" value="Unassembled WGS sequence"/>
</dbReference>
<accession>A0A6D2I3L4</accession>
<reference evidence="1" key="1">
    <citation type="submission" date="2020-01" db="EMBL/GenBank/DDBJ databases">
        <authorList>
            <person name="Mishra B."/>
        </authorList>
    </citation>
    <scope>NUCLEOTIDE SEQUENCE [LARGE SCALE GENOMIC DNA]</scope>
</reference>
<dbReference type="OrthoDB" id="10580790at2759"/>
<evidence type="ECO:0000313" key="2">
    <source>
        <dbReference type="Proteomes" id="UP000467841"/>
    </source>
</evidence>
<protein>
    <submittedName>
        <fullName evidence="1">Uncharacterized protein</fullName>
    </submittedName>
</protein>
<gene>
    <name evidence="1" type="ORF">MERR_LOCUS9864</name>
</gene>
<keyword evidence="2" id="KW-1185">Reference proteome</keyword>
<proteinExistence type="predicted"/>
<dbReference type="EMBL" id="CACVBM020000721">
    <property type="protein sequence ID" value="CAA7022629.1"/>
    <property type="molecule type" value="Genomic_DNA"/>
</dbReference>
<name>A0A6D2I3L4_9BRAS</name>
<evidence type="ECO:0000313" key="1">
    <source>
        <dbReference type="EMBL" id="CAA7022629.1"/>
    </source>
</evidence>
<dbReference type="AlphaFoldDB" id="A0A6D2I3L4"/>
<comment type="caution">
    <text evidence="1">The sequence shown here is derived from an EMBL/GenBank/DDBJ whole genome shotgun (WGS) entry which is preliminary data.</text>
</comment>
<sequence>MSTLDGVVVEQVTPAAAENVEMPPPKTVEPKETAAVESDAPAPVEVTCVNVDIVETEKPTAFTEEM</sequence>
<organism evidence="1 2">
    <name type="scientific">Microthlaspi erraticum</name>
    <dbReference type="NCBI Taxonomy" id="1685480"/>
    <lineage>
        <taxon>Eukaryota</taxon>
        <taxon>Viridiplantae</taxon>
        <taxon>Streptophyta</taxon>
        <taxon>Embryophyta</taxon>
        <taxon>Tracheophyta</taxon>
        <taxon>Spermatophyta</taxon>
        <taxon>Magnoliopsida</taxon>
        <taxon>eudicotyledons</taxon>
        <taxon>Gunneridae</taxon>
        <taxon>Pentapetalae</taxon>
        <taxon>rosids</taxon>
        <taxon>malvids</taxon>
        <taxon>Brassicales</taxon>
        <taxon>Brassicaceae</taxon>
        <taxon>Coluteocarpeae</taxon>
        <taxon>Microthlaspi</taxon>
    </lineage>
</organism>